<keyword evidence="4" id="KW-0520">NAD</keyword>
<feature type="domain" description="Siroheme synthase central" evidence="8">
    <location>
        <begin position="137"/>
        <end position="163"/>
    </location>
</feature>
<comment type="catalytic activity">
    <reaction evidence="6">
        <text>precorrin-2 + NAD(+) = sirohydrochlorin + NADH + 2 H(+)</text>
        <dbReference type="Rhea" id="RHEA:15613"/>
        <dbReference type="ChEBI" id="CHEBI:15378"/>
        <dbReference type="ChEBI" id="CHEBI:57540"/>
        <dbReference type="ChEBI" id="CHEBI:57945"/>
        <dbReference type="ChEBI" id="CHEBI:58351"/>
        <dbReference type="ChEBI" id="CHEBI:58827"/>
        <dbReference type="EC" id="1.3.1.76"/>
    </reaction>
</comment>
<reference evidence="9" key="1">
    <citation type="submission" date="2020-07" db="EMBL/GenBank/DDBJ databases">
        <title>Huge and variable diversity of episymbiotic CPR bacteria and DPANN archaea in groundwater ecosystems.</title>
        <authorList>
            <person name="He C.Y."/>
            <person name="Keren R."/>
            <person name="Whittaker M."/>
            <person name="Farag I.F."/>
            <person name="Doudna J."/>
            <person name="Cate J.H.D."/>
            <person name="Banfield J.F."/>
        </authorList>
    </citation>
    <scope>NUCLEOTIDE SEQUENCE</scope>
    <source>
        <strain evidence="9">NC_groundwater_717_Ag_S-0.2um_59_8</strain>
    </source>
</reference>
<dbReference type="PANTHER" id="PTHR35330:SF1">
    <property type="entry name" value="SIROHEME BIOSYNTHESIS PROTEIN MET8"/>
    <property type="match status" value="1"/>
</dbReference>
<dbReference type="PANTHER" id="PTHR35330">
    <property type="entry name" value="SIROHEME BIOSYNTHESIS PROTEIN MET8"/>
    <property type="match status" value="1"/>
</dbReference>
<feature type="domain" description="Sirohaem synthase dimerisation" evidence="7">
    <location>
        <begin position="169"/>
        <end position="223"/>
    </location>
</feature>
<dbReference type="EC" id="1.3.1.76" evidence="2"/>
<evidence type="ECO:0000259" key="8">
    <source>
        <dbReference type="Pfam" id="PF14824"/>
    </source>
</evidence>
<dbReference type="GO" id="GO:0004325">
    <property type="term" value="F:ferrochelatase activity"/>
    <property type="evidence" value="ECO:0007669"/>
    <property type="project" value="InterPro"/>
</dbReference>
<dbReference type="InterPro" id="IPR028281">
    <property type="entry name" value="Sirohaem_synthase_central"/>
</dbReference>
<evidence type="ECO:0000256" key="1">
    <source>
        <dbReference type="ARBA" id="ARBA00005010"/>
    </source>
</evidence>
<dbReference type="Proteomes" id="UP000741360">
    <property type="component" value="Unassembled WGS sequence"/>
</dbReference>
<evidence type="ECO:0000313" key="10">
    <source>
        <dbReference type="Proteomes" id="UP000741360"/>
    </source>
</evidence>
<comment type="caution">
    <text evidence="9">The sequence shown here is derived from an EMBL/GenBank/DDBJ whole genome shotgun (WGS) entry which is preliminary data.</text>
</comment>
<name>A0A932LZJ7_UNCTE</name>
<evidence type="ECO:0000256" key="2">
    <source>
        <dbReference type="ARBA" id="ARBA00012400"/>
    </source>
</evidence>
<evidence type="ECO:0000256" key="5">
    <source>
        <dbReference type="ARBA" id="ARBA00023244"/>
    </source>
</evidence>
<dbReference type="InterPro" id="IPR006367">
    <property type="entry name" value="Sirohaem_synthase_N"/>
</dbReference>
<keyword evidence="3" id="KW-0560">Oxidoreductase</keyword>
<dbReference type="SUPFAM" id="SSF51735">
    <property type="entry name" value="NAD(P)-binding Rossmann-fold domains"/>
    <property type="match status" value="1"/>
</dbReference>
<protein>
    <recommendedName>
        <fullName evidence="2">precorrin-2 dehydrogenase</fullName>
        <ecNumber evidence="2">1.3.1.76</ecNumber>
    </recommendedName>
</protein>
<accession>A0A932LZJ7</accession>
<dbReference type="InterPro" id="IPR042518">
    <property type="entry name" value="SirC_C"/>
</dbReference>
<proteinExistence type="predicted"/>
<evidence type="ECO:0000259" key="7">
    <source>
        <dbReference type="Pfam" id="PF10414"/>
    </source>
</evidence>
<dbReference type="EMBL" id="JACPSX010000027">
    <property type="protein sequence ID" value="MBI3013765.1"/>
    <property type="molecule type" value="Genomic_DNA"/>
</dbReference>
<evidence type="ECO:0000256" key="6">
    <source>
        <dbReference type="ARBA" id="ARBA00047561"/>
    </source>
</evidence>
<dbReference type="Pfam" id="PF13241">
    <property type="entry name" value="NAD_binding_7"/>
    <property type="match status" value="1"/>
</dbReference>
<dbReference type="Gene3D" id="3.40.50.720">
    <property type="entry name" value="NAD(P)-binding Rossmann-like Domain"/>
    <property type="match status" value="1"/>
</dbReference>
<comment type="pathway">
    <text evidence="1">Porphyrin-containing compound metabolism; siroheme biosynthesis; sirohydrochlorin from precorrin-2: step 1/1.</text>
</comment>
<keyword evidence="5" id="KW-0627">Porphyrin biosynthesis</keyword>
<evidence type="ECO:0000256" key="4">
    <source>
        <dbReference type="ARBA" id="ARBA00023027"/>
    </source>
</evidence>
<dbReference type="Pfam" id="PF14824">
    <property type="entry name" value="Sirohm_synth_M"/>
    <property type="match status" value="1"/>
</dbReference>
<dbReference type="AlphaFoldDB" id="A0A932LZJ7"/>
<organism evidence="9 10">
    <name type="scientific">Tectimicrobiota bacterium</name>
    <dbReference type="NCBI Taxonomy" id="2528274"/>
    <lineage>
        <taxon>Bacteria</taxon>
        <taxon>Pseudomonadati</taxon>
        <taxon>Nitrospinota/Tectimicrobiota group</taxon>
        <taxon>Candidatus Tectimicrobiota</taxon>
    </lineage>
</organism>
<gene>
    <name evidence="9" type="ORF">HYY65_01570</name>
</gene>
<dbReference type="Pfam" id="PF10414">
    <property type="entry name" value="CysG_dimeriser"/>
    <property type="match status" value="1"/>
</dbReference>
<dbReference type="NCBIfam" id="TIGR01470">
    <property type="entry name" value="cysG_Nterm"/>
    <property type="match status" value="1"/>
</dbReference>
<dbReference type="InterPro" id="IPR036291">
    <property type="entry name" value="NAD(P)-bd_dom_sf"/>
</dbReference>
<dbReference type="Gene3D" id="1.10.8.610">
    <property type="entry name" value="SirC, precorrin-2 dehydrogenase, C-terminal helical domain-like"/>
    <property type="match status" value="1"/>
</dbReference>
<sequence>MNATEDLPPKSGAASGLQARYYPVFLDVAGRRCVVIGGGEVAERKVEMLLACGAEVTVVSPQMTPRLAFLSQQGSIHHEKREFFLSCLEGAFLVIGATDDENVNHAVWREGQSRHLLVNVVDAPELCNFIAPAVFQQGDLLISISTSGKSPALAKRIRQDLESRYGSEYAEFLKILGDMRERVFSAVPQVEQRKEVFERLVVSEILDLLRQGNSAEARRRAEEIVRQAVESARGKG</sequence>
<dbReference type="SUPFAM" id="SSF75615">
    <property type="entry name" value="Siroheme synthase middle domains-like"/>
    <property type="match status" value="1"/>
</dbReference>
<evidence type="ECO:0000313" key="9">
    <source>
        <dbReference type="EMBL" id="MBI3013765.1"/>
    </source>
</evidence>
<dbReference type="GO" id="GO:0043115">
    <property type="term" value="F:precorrin-2 dehydrogenase activity"/>
    <property type="evidence" value="ECO:0007669"/>
    <property type="project" value="UniProtKB-EC"/>
</dbReference>
<dbReference type="GO" id="GO:0019354">
    <property type="term" value="P:siroheme biosynthetic process"/>
    <property type="evidence" value="ECO:0007669"/>
    <property type="project" value="InterPro"/>
</dbReference>
<evidence type="ECO:0000256" key="3">
    <source>
        <dbReference type="ARBA" id="ARBA00023002"/>
    </source>
</evidence>
<dbReference type="InterPro" id="IPR028161">
    <property type="entry name" value="Met8-like"/>
</dbReference>
<dbReference type="InterPro" id="IPR019478">
    <property type="entry name" value="Sirohaem_synthase_dimer_dom"/>
</dbReference>